<evidence type="ECO:0000313" key="1">
    <source>
        <dbReference type="EMBL" id="PBK96256.1"/>
    </source>
</evidence>
<name>A0A2H3E9C9_ARMGA</name>
<keyword evidence="2" id="KW-1185">Reference proteome</keyword>
<dbReference type="Proteomes" id="UP000217790">
    <property type="component" value="Unassembled WGS sequence"/>
</dbReference>
<dbReference type="OrthoDB" id="2635829at2759"/>
<dbReference type="AlphaFoldDB" id="A0A2H3E9C9"/>
<dbReference type="EMBL" id="KZ293651">
    <property type="protein sequence ID" value="PBK96256.1"/>
    <property type="molecule type" value="Genomic_DNA"/>
</dbReference>
<protein>
    <submittedName>
        <fullName evidence="1">Uncharacterized protein</fullName>
    </submittedName>
</protein>
<accession>A0A2H3E9C9</accession>
<gene>
    <name evidence="1" type="ORF">ARMGADRAFT_1028433</name>
</gene>
<proteinExistence type="predicted"/>
<evidence type="ECO:0000313" key="2">
    <source>
        <dbReference type="Proteomes" id="UP000217790"/>
    </source>
</evidence>
<reference evidence="2" key="1">
    <citation type="journal article" date="2017" name="Nat. Ecol. Evol.">
        <title>Genome expansion and lineage-specific genetic innovations in the forest pathogenic fungi Armillaria.</title>
        <authorList>
            <person name="Sipos G."/>
            <person name="Prasanna A.N."/>
            <person name="Walter M.C."/>
            <person name="O'Connor E."/>
            <person name="Balint B."/>
            <person name="Krizsan K."/>
            <person name="Kiss B."/>
            <person name="Hess J."/>
            <person name="Varga T."/>
            <person name="Slot J."/>
            <person name="Riley R."/>
            <person name="Boka B."/>
            <person name="Rigling D."/>
            <person name="Barry K."/>
            <person name="Lee J."/>
            <person name="Mihaltcheva S."/>
            <person name="LaButti K."/>
            <person name="Lipzen A."/>
            <person name="Waldron R."/>
            <person name="Moloney N.M."/>
            <person name="Sperisen C."/>
            <person name="Kredics L."/>
            <person name="Vagvoelgyi C."/>
            <person name="Patrignani A."/>
            <person name="Fitzpatrick D."/>
            <person name="Nagy I."/>
            <person name="Doyle S."/>
            <person name="Anderson J.B."/>
            <person name="Grigoriev I.V."/>
            <person name="Gueldener U."/>
            <person name="Muensterkoetter M."/>
            <person name="Nagy L.G."/>
        </authorList>
    </citation>
    <scope>NUCLEOTIDE SEQUENCE [LARGE SCALE GENOMIC DNA]</scope>
    <source>
        <strain evidence="2">Ar21-2</strain>
    </source>
</reference>
<sequence length="579" mass="64811">MDDDGFDDKRRLQETLCKKRDHMVKKRSTKEQALAAYLPLVGIPWKTSSAQQRSLLPHAGKSLADTQCQWKRNNKKAETSRMRYTHRKQEKDTHLSESFIQYIPDSTGMHQKHANLCKDVIGTCIDSHAASLSWIPHSFKKSQTAPIQDQTEAASKNQVVVLHNYVPILEHDSVKKQTNNLDPQTPTTLGQFVRDITDPMKSAMILDLPVPRDTIPAEFQAQVTRAEIDLVFEKCLNADEDSLDDLCTDVINARMLLLLPRDVVIPSEVLGCTLLDDPQAGTICLTSPSDNAKKEAVAYSNYLRWATAQFKGDWAKKIPCYGQAEAIALKIVDSLGLLKLDDDLLNNLEVFLDLGPWDKPDSSFIMEFPHQNGCSLVAKCDSVYMDFDPPTTAFTGKYSLPHLDRPFVDSFSGSVGTPGFDSFARQTCNINRLDMFGAHGVAPFHVFAVSDAFHSIFRDSQVILVCTPGNQHPHMQQVNTVTIEGCTLVDLSTLYPCLVTVQPLSIHNGETSTVDLFLLLRGLPTYSLDKQGLAMEGKSKYPTIMLKHDRWNHHCVTNVDLSEFVGLCSIMDNHFPIYK</sequence>
<dbReference type="InParanoid" id="A0A2H3E9C9"/>
<organism evidence="1 2">
    <name type="scientific">Armillaria gallica</name>
    <name type="common">Bulbous honey fungus</name>
    <name type="synonym">Armillaria bulbosa</name>
    <dbReference type="NCBI Taxonomy" id="47427"/>
    <lineage>
        <taxon>Eukaryota</taxon>
        <taxon>Fungi</taxon>
        <taxon>Dikarya</taxon>
        <taxon>Basidiomycota</taxon>
        <taxon>Agaricomycotina</taxon>
        <taxon>Agaricomycetes</taxon>
        <taxon>Agaricomycetidae</taxon>
        <taxon>Agaricales</taxon>
        <taxon>Marasmiineae</taxon>
        <taxon>Physalacriaceae</taxon>
        <taxon>Armillaria</taxon>
    </lineage>
</organism>